<accession>A0A0V1KPR3</accession>
<evidence type="ECO:0000313" key="3">
    <source>
        <dbReference type="Proteomes" id="UP000054721"/>
    </source>
</evidence>
<protein>
    <submittedName>
        <fullName evidence="2">Uncharacterized protein</fullName>
    </submittedName>
</protein>
<reference evidence="2 3" key="1">
    <citation type="submission" date="2015-05" db="EMBL/GenBank/DDBJ databases">
        <title>Evolution of Trichinella species and genotypes.</title>
        <authorList>
            <person name="Korhonen P.K."/>
            <person name="Edoardo P."/>
            <person name="Giuseppe L.R."/>
            <person name="Gasser R.B."/>
        </authorList>
    </citation>
    <scope>NUCLEOTIDE SEQUENCE [LARGE SCALE GENOMIC DNA]</scope>
    <source>
        <strain evidence="2">ISS10</strain>
    </source>
</reference>
<name>A0A0V1KPR3_9BILA</name>
<feature type="region of interest" description="Disordered" evidence="1">
    <location>
        <begin position="120"/>
        <end position="140"/>
    </location>
</feature>
<gene>
    <name evidence="2" type="ORF">T02_14639</name>
</gene>
<dbReference type="Proteomes" id="UP000054721">
    <property type="component" value="Unassembled WGS sequence"/>
</dbReference>
<keyword evidence="3" id="KW-1185">Reference proteome</keyword>
<evidence type="ECO:0000313" key="2">
    <source>
        <dbReference type="EMBL" id="KRZ48862.1"/>
    </source>
</evidence>
<dbReference type="AlphaFoldDB" id="A0A0V1KPR3"/>
<dbReference type="EMBL" id="JYDW01000355">
    <property type="protein sequence ID" value="KRZ48862.1"/>
    <property type="molecule type" value="Genomic_DNA"/>
</dbReference>
<dbReference type="OrthoDB" id="10451054at2759"/>
<organism evidence="2 3">
    <name type="scientific">Trichinella nativa</name>
    <dbReference type="NCBI Taxonomy" id="6335"/>
    <lineage>
        <taxon>Eukaryota</taxon>
        <taxon>Metazoa</taxon>
        <taxon>Ecdysozoa</taxon>
        <taxon>Nematoda</taxon>
        <taxon>Enoplea</taxon>
        <taxon>Dorylaimia</taxon>
        <taxon>Trichinellida</taxon>
        <taxon>Trichinellidae</taxon>
        <taxon>Trichinella</taxon>
    </lineage>
</organism>
<proteinExistence type="predicted"/>
<comment type="caution">
    <text evidence="2">The sequence shown here is derived from an EMBL/GenBank/DDBJ whole genome shotgun (WGS) entry which is preliminary data.</text>
</comment>
<sequence>MEVAALQVAHSESSPESKFYIRALLVDAELINFLDISPVSRQPFNTFHLKVLSCRRRLDYSTLRMVGRVPNLSIRTGLVSNRLFYSHFPHTSVQCLLFYAYTVSSFSESFLRKSLARSELSGSGPKSTLQRKITSHRSTSNDNDCLNCYIANRHMLGLGQVQS</sequence>
<evidence type="ECO:0000256" key="1">
    <source>
        <dbReference type="SAM" id="MobiDB-lite"/>
    </source>
</evidence>